<gene>
    <name evidence="2" type="ORF">MA16_Dca017856</name>
</gene>
<reference evidence="2 3" key="2">
    <citation type="journal article" date="2017" name="Nature">
        <title>The Apostasia genome and the evolution of orchids.</title>
        <authorList>
            <person name="Zhang G.Q."/>
            <person name="Liu K.W."/>
            <person name="Li Z."/>
            <person name="Lohaus R."/>
            <person name="Hsiao Y.Y."/>
            <person name="Niu S.C."/>
            <person name="Wang J.Y."/>
            <person name="Lin Y.C."/>
            <person name="Xu Q."/>
            <person name="Chen L.J."/>
            <person name="Yoshida K."/>
            <person name="Fujiwara S."/>
            <person name="Wang Z.W."/>
            <person name="Zhang Y.Q."/>
            <person name="Mitsuda N."/>
            <person name="Wang M."/>
            <person name="Liu G.H."/>
            <person name="Pecoraro L."/>
            <person name="Huang H.X."/>
            <person name="Xiao X.J."/>
            <person name="Lin M."/>
            <person name="Wu X.Y."/>
            <person name="Wu W.L."/>
            <person name="Chen Y.Y."/>
            <person name="Chang S.B."/>
            <person name="Sakamoto S."/>
            <person name="Ohme-Takagi M."/>
            <person name="Yagi M."/>
            <person name="Zeng S.J."/>
            <person name="Shen C.Y."/>
            <person name="Yeh C.M."/>
            <person name="Luo Y.B."/>
            <person name="Tsai W.C."/>
            <person name="Van de Peer Y."/>
            <person name="Liu Z.J."/>
        </authorList>
    </citation>
    <scope>NUCLEOTIDE SEQUENCE [LARGE SCALE GENOMIC DNA]</scope>
    <source>
        <tissue evidence="2">The whole plant</tissue>
    </source>
</reference>
<protein>
    <submittedName>
        <fullName evidence="2">Uncharacterized protein</fullName>
    </submittedName>
</protein>
<name>A0A2I0XGB3_9ASPA</name>
<evidence type="ECO:0000313" key="2">
    <source>
        <dbReference type="EMBL" id="PKU86956.1"/>
    </source>
</evidence>
<keyword evidence="3" id="KW-1185">Reference proteome</keyword>
<sequence length="145" mass="16723">MGSLMAGWSSPRKDITSEKLQRNKSLTKEEIESYWKSKKRAEEDHLSAIADVQNENQNINGGSADRFQRSISFPFADRKRNYGDANIFTDELKKSNCWWTRSNWAFLNEPPVTAMEGPSYKYAAQYHVADLARSKTVNNPEMMTY</sequence>
<dbReference type="EMBL" id="KZ501902">
    <property type="protein sequence ID" value="PKU86956.1"/>
    <property type="molecule type" value="Genomic_DNA"/>
</dbReference>
<dbReference type="PANTHER" id="PTHR33872:SF2">
    <property type="entry name" value="DNA POLYMERASE EPSILON CATALYTIC SUBUNIT A"/>
    <property type="match status" value="1"/>
</dbReference>
<feature type="region of interest" description="Disordered" evidence="1">
    <location>
        <begin position="1"/>
        <end position="29"/>
    </location>
</feature>
<dbReference type="Proteomes" id="UP000233837">
    <property type="component" value="Unassembled WGS sequence"/>
</dbReference>
<dbReference type="STRING" id="906689.A0A2I0XGB3"/>
<dbReference type="PANTHER" id="PTHR33872">
    <property type="entry name" value="DNA POLYMERASE EPSILON CATALYTIC SUBUNIT A"/>
    <property type="match status" value="1"/>
</dbReference>
<feature type="compositionally biased region" description="Basic and acidic residues" evidence="1">
    <location>
        <begin position="11"/>
        <end position="29"/>
    </location>
</feature>
<proteinExistence type="predicted"/>
<organism evidence="2 3">
    <name type="scientific">Dendrobium catenatum</name>
    <dbReference type="NCBI Taxonomy" id="906689"/>
    <lineage>
        <taxon>Eukaryota</taxon>
        <taxon>Viridiplantae</taxon>
        <taxon>Streptophyta</taxon>
        <taxon>Embryophyta</taxon>
        <taxon>Tracheophyta</taxon>
        <taxon>Spermatophyta</taxon>
        <taxon>Magnoliopsida</taxon>
        <taxon>Liliopsida</taxon>
        <taxon>Asparagales</taxon>
        <taxon>Orchidaceae</taxon>
        <taxon>Epidendroideae</taxon>
        <taxon>Malaxideae</taxon>
        <taxon>Dendrobiinae</taxon>
        <taxon>Dendrobium</taxon>
    </lineage>
</organism>
<dbReference type="AlphaFoldDB" id="A0A2I0XGB3"/>
<dbReference type="OrthoDB" id="1858881at2759"/>
<reference evidence="2 3" key="1">
    <citation type="journal article" date="2016" name="Sci. Rep.">
        <title>The Dendrobium catenatum Lindl. genome sequence provides insights into polysaccharide synthase, floral development and adaptive evolution.</title>
        <authorList>
            <person name="Zhang G.Q."/>
            <person name="Xu Q."/>
            <person name="Bian C."/>
            <person name="Tsai W.C."/>
            <person name="Yeh C.M."/>
            <person name="Liu K.W."/>
            <person name="Yoshida K."/>
            <person name="Zhang L.S."/>
            <person name="Chang S.B."/>
            <person name="Chen F."/>
            <person name="Shi Y."/>
            <person name="Su Y.Y."/>
            <person name="Zhang Y.Q."/>
            <person name="Chen L.J."/>
            <person name="Yin Y."/>
            <person name="Lin M."/>
            <person name="Huang H."/>
            <person name="Deng H."/>
            <person name="Wang Z.W."/>
            <person name="Zhu S.L."/>
            <person name="Zhao X."/>
            <person name="Deng C."/>
            <person name="Niu S.C."/>
            <person name="Huang J."/>
            <person name="Wang M."/>
            <person name="Liu G.H."/>
            <person name="Yang H.J."/>
            <person name="Xiao X.J."/>
            <person name="Hsiao Y.Y."/>
            <person name="Wu W.L."/>
            <person name="Chen Y.Y."/>
            <person name="Mitsuda N."/>
            <person name="Ohme-Takagi M."/>
            <person name="Luo Y.B."/>
            <person name="Van de Peer Y."/>
            <person name="Liu Z.J."/>
        </authorList>
    </citation>
    <scope>NUCLEOTIDE SEQUENCE [LARGE SCALE GENOMIC DNA]</scope>
    <source>
        <tissue evidence="2">The whole plant</tissue>
    </source>
</reference>
<evidence type="ECO:0000256" key="1">
    <source>
        <dbReference type="SAM" id="MobiDB-lite"/>
    </source>
</evidence>
<accession>A0A2I0XGB3</accession>
<evidence type="ECO:0000313" key="3">
    <source>
        <dbReference type="Proteomes" id="UP000233837"/>
    </source>
</evidence>